<accession>A0A540MF97</accession>
<dbReference type="Proteomes" id="UP000315295">
    <property type="component" value="Unassembled WGS sequence"/>
</dbReference>
<gene>
    <name evidence="1" type="ORF">C1H46_016983</name>
</gene>
<dbReference type="STRING" id="106549.A0A540MF97"/>
<dbReference type="AlphaFoldDB" id="A0A540MF97"/>
<reference evidence="1 2" key="1">
    <citation type="journal article" date="2019" name="G3 (Bethesda)">
        <title>Sequencing of a Wild Apple (Malus baccata) Genome Unravels the Differences Between Cultivated and Wild Apple Species Regarding Disease Resistance and Cold Tolerance.</title>
        <authorList>
            <person name="Chen X."/>
        </authorList>
    </citation>
    <scope>NUCLEOTIDE SEQUENCE [LARGE SCALE GENOMIC DNA]</scope>
    <source>
        <strain evidence="2">cv. Shandingzi</strain>
        <tissue evidence="1">Leaves</tissue>
    </source>
</reference>
<comment type="caution">
    <text evidence="1">The sequence shown here is derived from an EMBL/GenBank/DDBJ whole genome shotgun (WGS) entry which is preliminary data.</text>
</comment>
<evidence type="ECO:0000313" key="2">
    <source>
        <dbReference type="Proteomes" id="UP000315295"/>
    </source>
</evidence>
<dbReference type="EMBL" id="VIEB01000273">
    <property type="protein sequence ID" value="TQD97404.1"/>
    <property type="molecule type" value="Genomic_DNA"/>
</dbReference>
<evidence type="ECO:0000313" key="1">
    <source>
        <dbReference type="EMBL" id="TQD97404.1"/>
    </source>
</evidence>
<name>A0A540MF97_MALBA</name>
<keyword evidence="2" id="KW-1185">Reference proteome</keyword>
<proteinExistence type="predicted"/>
<sequence>MTYLQDDMQQLRRCSSGTESLGFGKKWNGDDTEEDCKSCLITKYISNFSDWSELTVYI</sequence>
<organism evidence="1 2">
    <name type="scientific">Malus baccata</name>
    <name type="common">Siberian crab apple</name>
    <name type="synonym">Pyrus baccata</name>
    <dbReference type="NCBI Taxonomy" id="106549"/>
    <lineage>
        <taxon>Eukaryota</taxon>
        <taxon>Viridiplantae</taxon>
        <taxon>Streptophyta</taxon>
        <taxon>Embryophyta</taxon>
        <taxon>Tracheophyta</taxon>
        <taxon>Spermatophyta</taxon>
        <taxon>Magnoliopsida</taxon>
        <taxon>eudicotyledons</taxon>
        <taxon>Gunneridae</taxon>
        <taxon>Pentapetalae</taxon>
        <taxon>rosids</taxon>
        <taxon>fabids</taxon>
        <taxon>Rosales</taxon>
        <taxon>Rosaceae</taxon>
        <taxon>Amygdaloideae</taxon>
        <taxon>Maleae</taxon>
        <taxon>Malus</taxon>
    </lineage>
</organism>
<protein>
    <submittedName>
        <fullName evidence="1">Uncharacterized protein</fullName>
    </submittedName>
</protein>